<feature type="compositionally biased region" description="Acidic residues" evidence="1">
    <location>
        <begin position="166"/>
        <end position="180"/>
    </location>
</feature>
<feature type="compositionally biased region" description="Low complexity" evidence="1">
    <location>
        <begin position="760"/>
        <end position="769"/>
    </location>
</feature>
<keyword evidence="3" id="KW-0808">Transferase</keyword>
<feature type="compositionally biased region" description="Basic and acidic residues" evidence="1">
    <location>
        <begin position="92"/>
        <end position="103"/>
    </location>
</feature>
<gene>
    <name evidence="3" type="ORF">HANVADRAFT_51046</name>
</gene>
<dbReference type="Gene3D" id="1.10.510.10">
    <property type="entry name" value="Transferase(Phosphotransferase) domain 1"/>
    <property type="match status" value="1"/>
</dbReference>
<accession>A0A1B7TK57</accession>
<evidence type="ECO:0000259" key="2">
    <source>
        <dbReference type="PROSITE" id="PS50011"/>
    </source>
</evidence>
<dbReference type="GO" id="GO:0005524">
    <property type="term" value="F:ATP binding"/>
    <property type="evidence" value="ECO:0007669"/>
    <property type="project" value="InterPro"/>
</dbReference>
<feature type="region of interest" description="Disordered" evidence="1">
    <location>
        <begin position="166"/>
        <end position="210"/>
    </location>
</feature>
<feature type="compositionally biased region" description="Polar residues" evidence="1">
    <location>
        <begin position="69"/>
        <end position="91"/>
    </location>
</feature>
<feature type="region of interest" description="Disordered" evidence="1">
    <location>
        <begin position="745"/>
        <end position="790"/>
    </location>
</feature>
<feature type="region of interest" description="Disordered" evidence="1">
    <location>
        <begin position="1"/>
        <end position="135"/>
    </location>
</feature>
<dbReference type="SUPFAM" id="SSF56112">
    <property type="entry name" value="Protein kinase-like (PK-like)"/>
    <property type="match status" value="1"/>
</dbReference>
<dbReference type="EMBL" id="LXPE01000001">
    <property type="protein sequence ID" value="OBA29114.1"/>
    <property type="molecule type" value="Genomic_DNA"/>
</dbReference>
<dbReference type="GO" id="GO:0004672">
    <property type="term" value="F:protein kinase activity"/>
    <property type="evidence" value="ECO:0007669"/>
    <property type="project" value="InterPro"/>
</dbReference>
<dbReference type="Pfam" id="PF00069">
    <property type="entry name" value="Pkinase"/>
    <property type="match status" value="1"/>
</dbReference>
<dbReference type="InterPro" id="IPR000719">
    <property type="entry name" value="Prot_kinase_dom"/>
</dbReference>
<dbReference type="AlphaFoldDB" id="A0A1B7TK57"/>
<dbReference type="OrthoDB" id="1738954at2759"/>
<dbReference type="SMART" id="SM00220">
    <property type="entry name" value="S_TKc"/>
    <property type="match status" value="1"/>
</dbReference>
<dbReference type="PROSITE" id="PS50011">
    <property type="entry name" value="PROTEIN_KINASE_DOM"/>
    <property type="match status" value="1"/>
</dbReference>
<organism evidence="3 4">
    <name type="scientific">Hanseniaspora valbyensis NRRL Y-1626</name>
    <dbReference type="NCBI Taxonomy" id="766949"/>
    <lineage>
        <taxon>Eukaryota</taxon>
        <taxon>Fungi</taxon>
        <taxon>Dikarya</taxon>
        <taxon>Ascomycota</taxon>
        <taxon>Saccharomycotina</taxon>
        <taxon>Saccharomycetes</taxon>
        <taxon>Saccharomycodales</taxon>
        <taxon>Saccharomycodaceae</taxon>
        <taxon>Hanseniaspora</taxon>
    </lineage>
</organism>
<protein>
    <submittedName>
        <fullName evidence="3">Pkinase-domain-containing protein</fullName>
    </submittedName>
</protein>
<keyword evidence="4" id="KW-1185">Reference proteome</keyword>
<dbReference type="PANTHER" id="PTHR24347">
    <property type="entry name" value="SERINE/THREONINE-PROTEIN KINASE"/>
    <property type="match status" value="1"/>
</dbReference>
<comment type="caution">
    <text evidence="3">The sequence shown here is derived from an EMBL/GenBank/DDBJ whole genome shotgun (WGS) entry which is preliminary data.</text>
</comment>
<evidence type="ECO:0000313" key="4">
    <source>
        <dbReference type="Proteomes" id="UP000092321"/>
    </source>
</evidence>
<sequence>MFKELKSIFKNKDKQTNKKNSTSGNTSTHHTSTSKSKSPEPINLSNEKSNSLFDQQSHKRDDIKDISVSPKSVSNSQLLKNSTPFDSSNEQKTYKDIKFKEEFLNNPTSNENVAQQQTGGKGRLHSIASRNTQSTHVSSIVSLDSSWVDDDYGDGDDDEGERSINIEEEEDEDELQEQQTEEVSKNNKSAKKEHRHRHKNGVLNNQPQTLNAHRTLFPEQSELKDYLLLEKIGEGAFSQVYKCVKYDMQLIYRNLQDYEENDEDKATTDYVAIKVINKKMLDSTSSKKETSKMSSREQVLKEIMIHKLVSQRPSFSNDNLEREDELKRDIDSDSNDGYTHIVRFIDFYETDSYYYIIQELLSGGEIFGEVVKYTYFSEDLSRFVVKQLAFAIKHLHSLGVVHRDIKLENLLFETVPIFERNPYKNDPALVLRKSDDPKNKLDEGIFIPGVGAGTIGLVKLADFGLSKKVVNINNADLSTPCGTVGYTAPEVVKDERYSFQVDLWGIGCVLYTVLCGFPPFYDEKIDVLTEKISKGEYTYLRPWWDEISEGAKNCVSRLLEIDPLKRYTIDDLLADPWFSTYDCQTYYSSETQERLAYLQDKVFERRKRRIIKKQKIKEAVNASSNIVEPIDDDFVCKIPIKASIDTSNTMLYSPAAVAMRDAFDITNAVQRIKEEHRNSPDINSNNKTINFAKQAHKNNLGNNNLTNISEETEDYSNYASAVESNPLDTKFFQLKLNSSTIVKRRHNGLDKKNKKQSPLSISTSINDNNTNDEKQGSKDTANSPLRQSIF</sequence>
<dbReference type="Gene3D" id="3.30.200.20">
    <property type="entry name" value="Phosphorylase Kinase, domain 1"/>
    <property type="match status" value="1"/>
</dbReference>
<feature type="compositionally biased region" description="Polar residues" evidence="1">
    <location>
        <begin position="778"/>
        <end position="790"/>
    </location>
</feature>
<dbReference type="Proteomes" id="UP000092321">
    <property type="component" value="Unassembled WGS sequence"/>
</dbReference>
<feature type="compositionally biased region" description="Low complexity" evidence="1">
    <location>
        <begin position="18"/>
        <end position="36"/>
    </location>
</feature>
<evidence type="ECO:0000256" key="1">
    <source>
        <dbReference type="SAM" id="MobiDB-lite"/>
    </source>
</evidence>
<feature type="domain" description="Protein kinase" evidence="2">
    <location>
        <begin position="226"/>
        <end position="578"/>
    </location>
</feature>
<feature type="compositionally biased region" description="Polar residues" evidence="1">
    <location>
        <begin position="105"/>
        <end position="118"/>
    </location>
</feature>
<name>A0A1B7TK57_9ASCO</name>
<feature type="compositionally biased region" description="Polar residues" evidence="1">
    <location>
        <begin position="43"/>
        <end position="55"/>
    </location>
</feature>
<feature type="compositionally biased region" description="Basic and acidic residues" evidence="1">
    <location>
        <begin position="56"/>
        <end position="65"/>
    </location>
</feature>
<proteinExistence type="predicted"/>
<evidence type="ECO:0000313" key="3">
    <source>
        <dbReference type="EMBL" id="OBA29114.1"/>
    </source>
</evidence>
<keyword evidence="3" id="KW-0418">Kinase</keyword>
<reference evidence="4" key="1">
    <citation type="journal article" date="2016" name="Proc. Natl. Acad. Sci. U.S.A.">
        <title>Comparative genomics of biotechnologically important yeasts.</title>
        <authorList>
            <person name="Riley R."/>
            <person name="Haridas S."/>
            <person name="Wolfe K.H."/>
            <person name="Lopes M.R."/>
            <person name="Hittinger C.T."/>
            <person name="Goeker M."/>
            <person name="Salamov A.A."/>
            <person name="Wisecaver J.H."/>
            <person name="Long T.M."/>
            <person name="Calvey C.H."/>
            <person name="Aerts A.L."/>
            <person name="Barry K.W."/>
            <person name="Choi C."/>
            <person name="Clum A."/>
            <person name="Coughlan A.Y."/>
            <person name="Deshpande S."/>
            <person name="Douglass A.P."/>
            <person name="Hanson S.J."/>
            <person name="Klenk H.-P."/>
            <person name="LaButti K.M."/>
            <person name="Lapidus A."/>
            <person name="Lindquist E.A."/>
            <person name="Lipzen A.M."/>
            <person name="Meier-Kolthoff J.P."/>
            <person name="Ohm R.A."/>
            <person name="Otillar R.P."/>
            <person name="Pangilinan J.L."/>
            <person name="Peng Y."/>
            <person name="Rokas A."/>
            <person name="Rosa C.A."/>
            <person name="Scheuner C."/>
            <person name="Sibirny A.A."/>
            <person name="Slot J.C."/>
            <person name="Stielow J.B."/>
            <person name="Sun H."/>
            <person name="Kurtzman C.P."/>
            <person name="Blackwell M."/>
            <person name="Grigoriev I.V."/>
            <person name="Jeffries T.W."/>
        </authorList>
    </citation>
    <scope>NUCLEOTIDE SEQUENCE [LARGE SCALE GENOMIC DNA]</scope>
    <source>
        <strain evidence="4">NRRL Y-1626</strain>
    </source>
</reference>
<dbReference type="InterPro" id="IPR011009">
    <property type="entry name" value="Kinase-like_dom_sf"/>
</dbReference>
<dbReference type="InterPro" id="IPR008271">
    <property type="entry name" value="Ser/Thr_kinase_AS"/>
</dbReference>
<feature type="compositionally biased region" description="Basic and acidic residues" evidence="1">
    <location>
        <begin position="1"/>
        <end position="16"/>
    </location>
</feature>
<feature type="compositionally biased region" description="Basic residues" evidence="1">
    <location>
        <begin position="188"/>
        <end position="200"/>
    </location>
</feature>
<dbReference type="PROSITE" id="PS00108">
    <property type="entry name" value="PROTEIN_KINASE_ST"/>
    <property type="match status" value="1"/>
</dbReference>